<dbReference type="Pfam" id="PF04616">
    <property type="entry name" value="Glyco_hydro_43"/>
    <property type="match status" value="1"/>
</dbReference>
<dbReference type="Gene3D" id="2.115.10.20">
    <property type="entry name" value="Glycosyl hydrolase domain, family 43"/>
    <property type="match status" value="1"/>
</dbReference>
<dbReference type="SUPFAM" id="SSF75005">
    <property type="entry name" value="Arabinanase/levansucrase/invertase"/>
    <property type="match status" value="1"/>
</dbReference>
<dbReference type="EMBL" id="JACOOE010000007">
    <property type="protein sequence ID" value="MBC5606005.1"/>
    <property type="molecule type" value="Genomic_DNA"/>
</dbReference>
<keyword evidence="3" id="KW-0378">Hydrolase</keyword>
<evidence type="ECO:0000256" key="4">
    <source>
        <dbReference type="ARBA" id="ARBA00023295"/>
    </source>
</evidence>
<reference evidence="6 7" key="1">
    <citation type="submission" date="2020-08" db="EMBL/GenBank/DDBJ databases">
        <title>Genome public.</title>
        <authorList>
            <person name="Liu C."/>
            <person name="Sun Q."/>
        </authorList>
    </citation>
    <scope>NUCLEOTIDE SEQUENCE [LARGE SCALE GENOMIC DNA]</scope>
    <source>
        <strain evidence="6 7">M27</strain>
    </source>
</reference>
<dbReference type="PANTHER" id="PTHR43301">
    <property type="entry name" value="ARABINAN ENDO-1,5-ALPHA-L-ARABINOSIDASE"/>
    <property type="match status" value="1"/>
</dbReference>
<name>A0ABR7CE02_9BACE</name>
<keyword evidence="7" id="KW-1185">Reference proteome</keyword>
<feature type="domain" description="Extracellular endo-alpha-(1-&gt;5)-L-arabinanase C-terminal" evidence="5">
    <location>
        <begin position="545"/>
        <end position="634"/>
    </location>
</feature>
<dbReference type="InterPro" id="IPR050727">
    <property type="entry name" value="GH43_arabinanases"/>
</dbReference>
<organism evidence="6 7">
    <name type="scientific">Bacteroides difficilis</name>
    <dbReference type="NCBI Taxonomy" id="2763021"/>
    <lineage>
        <taxon>Bacteria</taxon>
        <taxon>Pseudomonadati</taxon>
        <taxon>Bacteroidota</taxon>
        <taxon>Bacteroidia</taxon>
        <taxon>Bacteroidales</taxon>
        <taxon>Bacteroidaceae</taxon>
        <taxon>Bacteroides</taxon>
    </lineage>
</organism>
<dbReference type="InterPro" id="IPR023296">
    <property type="entry name" value="Glyco_hydro_beta-prop_sf"/>
</dbReference>
<dbReference type="Pfam" id="PF16369">
    <property type="entry name" value="GH43_C"/>
    <property type="match status" value="1"/>
</dbReference>
<dbReference type="InterPro" id="IPR032291">
    <property type="entry name" value="Abn2_C"/>
</dbReference>
<dbReference type="PANTHER" id="PTHR43301:SF3">
    <property type="entry name" value="ARABINAN ENDO-1,5-ALPHA-L-ARABINOSIDASE A-RELATED"/>
    <property type="match status" value="1"/>
</dbReference>
<proteinExistence type="inferred from homology"/>
<comment type="caution">
    <text evidence="6">The sequence shown here is derived from an EMBL/GenBank/DDBJ whole genome shotgun (WGS) entry which is preliminary data.</text>
</comment>
<keyword evidence="4" id="KW-0326">Glycosidase</keyword>
<evidence type="ECO:0000256" key="3">
    <source>
        <dbReference type="ARBA" id="ARBA00022801"/>
    </source>
</evidence>
<dbReference type="CDD" id="cd08998">
    <property type="entry name" value="GH43_Arb43a-like"/>
    <property type="match status" value="1"/>
</dbReference>
<evidence type="ECO:0000256" key="1">
    <source>
        <dbReference type="ARBA" id="ARBA00004834"/>
    </source>
</evidence>
<gene>
    <name evidence="6" type="ORF">H8S67_15195</name>
</gene>
<evidence type="ECO:0000259" key="5">
    <source>
        <dbReference type="Pfam" id="PF16369"/>
    </source>
</evidence>
<comment type="similarity">
    <text evidence="2">Belongs to the glycosyl hydrolase 43 family.</text>
</comment>
<comment type="pathway">
    <text evidence="1">Glycan metabolism; L-arabinan degradation.</text>
</comment>
<sequence length="662" mass="74184">MKNILNILSFVCMFSCGACSDDDKALGGNTDGITVGNVTVPDVTYYSAKLKVEIEGSSTSILKKGFCYSTVPTPDLRDNLLEVQGESTALESELTGLEEQTTYYVRAFATAYSGEPVYSEEASFTTQGSTAADKLADYVAPDYDDDYTNISSWTQRSRWNLANVHDPTVMKADDGYYYMYQTDASYGNAHAAHGHFHARRSKDLVNWEYMGATMNAAPSWVLEKLNAYREQMGLDPVTQPQYGFWAPVVRNMGNGVYRMYYSIVIDNFIANGRPSVEANKDASWGERAFIGLVETRDPASNVWEDKGMVVCSSSDKAMDDYWGNNGDYQNAYFYFNAIDPTYIVDTAGTHWLIYGSWHSGIAAVKVNPETGKVDALEGANPPAPWALSGQYTVNNYGKRIASRAPNNRWQGSEGPEIVKRGDYYYLFLAYGALDVEYNTRVVRSENPDGPYKDITGTEVTNGKEAYPVVTHPYKFDNSYGWVGISHCAIFDDGQDNWFYSSQGRLPKDIPGINSSNAVMMGHVRSIRWTTGEKNDAMNDWPVVMPERYGNVPQDLTISEEELIGDWEFMQLDGNHNGQQFTSLTLTLGANHKLTTSTGFWKNMSWTYDASQQILSLNDGNIRIYLQREVDWEATPRIATVVGAGYYKDSSGNWKTNWMKRLK</sequence>
<accession>A0ABR7CE02</accession>
<dbReference type="Proteomes" id="UP000600600">
    <property type="component" value="Unassembled WGS sequence"/>
</dbReference>
<dbReference type="RefSeq" id="WP_186967876.1">
    <property type="nucleotide sequence ID" value="NZ_JACOOE010000007.1"/>
</dbReference>
<evidence type="ECO:0000313" key="6">
    <source>
        <dbReference type="EMBL" id="MBC5606005.1"/>
    </source>
</evidence>
<dbReference type="InterPro" id="IPR006710">
    <property type="entry name" value="Glyco_hydro_43"/>
</dbReference>
<evidence type="ECO:0000313" key="7">
    <source>
        <dbReference type="Proteomes" id="UP000600600"/>
    </source>
</evidence>
<evidence type="ECO:0000256" key="2">
    <source>
        <dbReference type="ARBA" id="ARBA00009865"/>
    </source>
</evidence>
<protein>
    <submittedName>
        <fullName evidence="6">Family 43 glycosylhydrolase</fullName>
    </submittedName>
</protein>